<comment type="similarity">
    <text evidence="1">Belongs to the bacterial solute-binding protein 8 family.</text>
</comment>
<dbReference type="Proteomes" id="UP001144256">
    <property type="component" value="Unassembled WGS sequence"/>
</dbReference>
<evidence type="ECO:0000256" key="1">
    <source>
        <dbReference type="ARBA" id="ARBA00008814"/>
    </source>
</evidence>
<keyword evidence="4" id="KW-1185">Reference proteome</keyword>
<dbReference type="Pfam" id="PF01497">
    <property type="entry name" value="Peripla_BP_2"/>
    <property type="match status" value="1"/>
</dbReference>
<dbReference type="EMBL" id="BRLB01000002">
    <property type="protein sequence ID" value="GKX28758.1"/>
    <property type="molecule type" value="Genomic_DNA"/>
</dbReference>
<dbReference type="Gene3D" id="1.20.58.2180">
    <property type="match status" value="1"/>
</dbReference>
<gene>
    <name evidence="3" type="ORF">SH1V18_12380</name>
</gene>
<proteinExistence type="inferred from homology"/>
<evidence type="ECO:0000259" key="2">
    <source>
        <dbReference type="PROSITE" id="PS50983"/>
    </source>
</evidence>
<dbReference type="RefSeq" id="WP_281813490.1">
    <property type="nucleotide sequence ID" value="NZ_BRLB01000002.1"/>
</dbReference>
<reference evidence="3" key="1">
    <citation type="submission" date="2022-06" db="EMBL/GenBank/DDBJ databases">
        <title>Vallitalea longa sp. nov., an anaerobic bacterium isolated from marine sediment.</title>
        <authorList>
            <person name="Hirano S."/>
            <person name="Terahara T."/>
            <person name="Mori K."/>
            <person name="Hamada M."/>
            <person name="Matsumoto R."/>
            <person name="Kobayashi T."/>
        </authorList>
    </citation>
    <scope>NUCLEOTIDE SEQUENCE</scope>
    <source>
        <strain evidence="3">SH18-1</strain>
    </source>
</reference>
<protein>
    <submittedName>
        <fullName evidence="3">Iron(III) dicitrate-binding protein</fullName>
    </submittedName>
</protein>
<dbReference type="SUPFAM" id="SSF53807">
    <property type="entry name" value="Helical backbone' metal receptor"/>
    <property type="match status" value="1"/>
</dbReference>
<organism evidence="3 4">
    <name type="scientific">Vallitalea longa</name>
    <dbReference type="NCBI Taxonomy" id="2936439"/>
    <lineage>
        <taxon>Bacteria</taxon>
        <taxon>Bacillati</taxon>
        <taxon>Bacillota</taxon>
        <taxon>Clostridia</taxon>
        <taxon>Lachnospirales</taxon>
        <taxon>Vallitaleaceae</taxon>
        <taxon>Vallitalea</taxon>
    </lineage>
</organism>
<dbReference type="PROSITE" id="PS50983">
    <property type="entry name" value="FE_B12_PBP"/>
    <property type="match status" value="1"/>
</dbReference>
<dbReference type="InterPro" id="IPR050902">
    <property type="entry name" value="ABC_Transporter_SBP"/>
</dbReference>
<sequence>MSSMRMRTIIVILSVVLIQLTGCSVNKDNKVSTPVNKDNVEAGIEVQDDTRVTIISPPIFSIYLSASPENSTVVGINSRSFSTANEKVLSELYPGYKDINTSFINNEFVVNTEELLKLSPDIIFYYGDNQKNELDKLDVDSVDMMLSKNRDPEVMTIEWEKHLEESFNITSENTIEKEWETSNNKANELLKNNFTKKKGLYIFSYINGKVTVSGNDSYGDNFFNKAGIENVAKGIDGCKEVSMEQIYEWNPDVVFIFLGIPATTIINNQTTNQDWSLIQAYKNKAIFDIPQATYSWGAPSADSPIMPLWLISKTYPDSLSRDDFITYLKGYYNRIYEIELKDEIVEDILKPKKVKGK</sequence>
<accession>A0A9W6DET0</accession>
<evidence type="ECO:0000313" key="4">
    <source>
        <dbReference type="Proteomes" id="UP001144256"/>
    </source>
</evidence>
<dbReference type="PANTHER" id="PTHR30535:SF34">
    <property type="entry name" value="MOLYBDATE-BINDING PROTEIN MOLA"/>
    <property type="match status" value="1"/>
</dbReference>
<evidence type="ECO:0000313" key="3">
    <source>
        <dbReference type="EMBL" id="GKX28758.1"/>
    </source>
</evidence>
<feature type="domain" description="Fe/B12 periplasmic-binding" evidence="2">
    <location>
        <begin position="51"/>
        <end position="318"/>
    </location>
</feature>
<dbReference type="Gene3D" id="3.40.50.1980">
    <property type="entry name" value="Nitrogenase molybdenum iron protein domain"/>
    <property type="match status" value="2"/>
</dbReference>
<dbReference type="InterPro" id="IPR002491">
    <property type="entry name" value="ABC_transptr_periplasmic_BD"/>
</dbReference>
<dbReference type="AlphaFoldDB" id="A0A9W6DET0"/>
<dbReference type="PANTHER" id="PTHR30535">
    <property type="entry name" value="VITAMIN B12-BINDING PROTEIN"/>
    <property type="match status" value="1"/>
</dbReference>
<comment type="caution">
    <text evidence="3">The sequence shown here is derived from an EMBL/GenBank/DDBJ whole genome shotgun (WGS) entry which is preliminary data.</text>
</comment>
<name>A0A9W6DET0_9FIRM</name>